<name>A0A1H1KWC6_9FLAO</name>
<sequence>MKNYQLAVGIDVSKKTLDVFIYNHSKHRVFDNTRSGYISLIKWVGKFSENEKSVLYCFEHTGNYSLKLAIFMQTNGLDYVQENPIVIKRSSGLVRTKSDRVDAQMIARYAWLHREELVCSSIRDESLLELGRLLSLRDQLVRNRTGLMGTLEELTGLLSSPSTDVSCKSLKHTIAYLSKQILKLEKQIDQLLKREEELGKNYRLLTSLKGVGRILACQLIYHTCNFERFSSWRQFSSYCGTAPFEHSSGTSVFKRAKGHPMSDRKMKSLLSMASVSAIQHDGELREYYQRKVAESKPKMIALNNVRNKLLSRAFAVIKRGTPYVDLCKYAA</sequence>
<dbReference type="EMBL" id="LT629745">
    <property type="protein sequence ID" value="SDR66085.1"/>
    <property type="molecule type" value="Genomic_DNA"/>
</dbReference>
<evidence type="ECO:0000259" key="3">
    <source>
        <dbReference type="Pfam" id="PF02371"/>
    </source>
</evidence>
<organism evidence="4 5">
    <name type="scientific">Christiangramia echinicola</name>
    <dbReference type="NCBI Taxonomy" id="279359"/>
    <lineage>
        <taxon>Bacteria</taxon>
        <taxon>Pseudomonadati</taxon>
        <taxon>Bacteroidota</taxon>
        <taxon>Flavobacteriia</taxon>
        <taxon>Flavobacteriales</taxon>
        <taxon>Flavobacteriaceae</taxon>
        <taxon>Christiangramia</taxon>
    </lineage>
</organism>
<feature type="domain" description="Transposase IS110-like N-terminal" evidence="2">
    <location>
        <begin position="8"/>
        <end position="150"/>
    </location>
</feature>
<dbReference type="Pfam" id="PF02371">
    <property type="entry name" value="Transposase_20"/>
    <property type="match status" value="1"/>
</dbReference>
<feature type="domain" description="Transposase IS116/IS110/IS902 C-terminal" evidence="3">
    <location>
        <begin position="203"/>
        <end position="289"/>
    </location>
</feature>
<dbReference type="GO" id="GO:0003677">
    <property type="term" value="F:DNA binding"/>
    <property type="evidence" value="ECO:0007669"/>
    <property type="project" value="InterPro"/>
</dbReference>
<evidence type="ECO:0000256" key="1">
    <source>
        <dbReference type="SAM" id="Coils"/>
    </source>
</evidence>
<dbReference type="RefSeq" id="WP_089660958.1">
    <property type="nucleotide sequence ID" value="NZ_LT629745.1"/>
</dbReference>
<dbReference type="GO" id="GO:0006313">
    <property type="term" value="P:DNA transposition"/>
    <property type="evidence" value="ECO:0007669"/>
    <property type="project" value="InterPro"/>
</dbReference>
<evidence type="ECO:0000259" key="2">
    <source>
        <dbReference type="Pfam" id="PF01548"/>
    </source>
</evidence>
<reference evidence="4 5" key="1">
    <citation type="submission" date="2016-10" db="EMBL/GenBank/DDBJ databases">
        <authorList>
            <person name="Varghese N."/>
            <person name="Submissions S."/>
        </authorList>
    </citation>
    <scope>NUCLEOTIDE SEQUENCE [LARGE SCALE GENOMIC DNA]</scope>
    <source>
        <strain evidence="4 5">Mar_2010_102</strain>
    </source>
</reference>
<dbReference type="InterPro" id="IPR047650">
    <property type="entry name" value="Transpos_IS110"/>
</dbReference>
<dbReference type="AlphaFoldDB" id="A0A1H1KWC6"/>
<gene>
    <name evidence="4" type="ORF">SAMN04488552_0238</name>
</gene>
<evidence type="ECO:0000313" key="4">
    <source>
        <dbReference type="EMBL" id="SDR66085.1"/>
    </source>
</evidence>
<protein>
    <submittedName>
        <fullName evidence="4">Transposase</fullName>
    </submittedName>
</protein>
<dbReference type="PANTHER" id="PTHR33055:SF3">
    <property type="entry name" value="PUTATIVE TRANSPOSASE FOR IS117-RELATED"/>
    <property type="match status" value="1"/>
</dbReference>
<keyword evidence="5" id="KW-1185">Reference proteome</keyword>
<accession>A0A1H1KWC6</accession>
<keyword evidence="1" id="KW-0175">Coiled coil</keyword>
<dbReference type="PANTHER" id="PTHR33055">
    <property type="entry name" value="TRANSPOSASE FOR INSERTION SEQUENCE ELEMENT IS1111A"/>
    <property type="match status" value="1"/>
</dbReference>
<dbReference type="InterPro" id="IPR002525">
    <property type="entry name" value="Transp_IS110-like_N"/>
</dbReference>
<dbReference type="Pfam" id="PF01548">
    <property type="entry name" value="DEDD_Tnp_IS110"/>
    <property type="match status" value="1"/>
</dbReference>
<dbReference type="GO" id="GO:0004803">
    <property type="term" value="F:transposase activity"/>
    <property type="evidence" value="ECO:0007669"/>
    <property type="project" value="InterPro"/>
</dbReference>
<feature type="coiled-coil region" evidence="1">
    <location>
        <begin position="174"/>
        <end position="201"/>
    </location>
</feature>
<dbReference type="NCBIfam" id="NF033542">
    <property type="entry name" value="transpos_IS110"/>
    <property type="match status" value="1"/>
</dbReference>
<dbReference type="InterPro" id="IPR003346">
    <property type="entry name" value="Transposase_20"/>
</dbReference>
<dbReference type="Proteomes" id="UP000198858">
    <property type="component" value="Chromosome I"/>
</dbReference>
<proteinExistence type="predicted"/>
<evidence type="ECO:0000313" key="5">
    <source>
        <dbReference type="Proteomes" id="UP000198858"/>
    </source>
</evidence>